<comment type="caution">
    <text evidence="4">The sequence shown here is derived from an EMBL/GenBank/DDBJ whole genome shotgun (WGS) entry which is preliminary data.</text>
</comment>
<comment type="subcellular location">
    <subcellularLocation>
        <location evidence="1">Nucleus</location>
    </subcellularLocation>
</comment>
<proteinExistence type="predicted"/>
<evidence type="ECO:0000259" key="3">
    <source>
        <dbReference type="Pfam" id="PF13934"/>
    </source>
</evidence>
<evidence type="ECO:0000313" key="4">
    <source>
        <dbReference type="EMBL" id="CAI6338924.1"/>
    </source>
</evidence>
<keyword evidence="5" id="KW-1185">Reference proteome</keyword>
<dbReference type="Pfam" id="PF13934">
    <property type="entry name" value="ELYS"/>
    <property type="match status" value="1"/>
</dbReference>
<keyword evidence="2" id="KW-0539">Nucleus</keyword>
<accession>A0A9W4UP78</accession>
<evidence type="ECO:0000256" key="2">
    <source>
        <dbReference type="ARBA" id="ARBA00023242"/>
    </source>
</evidence>
<dbReference type="EMBL" id="CAOQHR010000008">
    <property type="protein sequence ID" value="CAI6338924.1"/>
    <property type="molecule type" value="Genomic_DNA"/>
</dbReference>
<feature type="domain" description="ELYS-like" evidence="3">
    <location>
        <begin position="34"/>
        <end position="269"/>
    </location>
</feature>
<dbReference type="OrthoDB" id="20729at2759"/>
<protein>
    <recommendedName>
        <fullName evidence="3">ELYS-like domain-containing protein</fullName>
    </recommendedName>
</protein>
<dbReference type="Proteomes" id="UP001152607">
    <property type="component" value="Unassembled WGS sequence"/>
</dbReference>
<reference evidence="4" key="1">
    <citation type="submission" date="2023-01" db="EMBL/GenBank/DDBJ databases">
        <authorList>
            <person name="Van Ghelder C."/>
            <person name="Rancurel C."/>
        </authorList>
    </citation>
    <scope>NUCLEOTIDE SEQUENCE</scope>
    <source>
        <strain evidence="4">CNCM I-4278</strain>
    </source>
</reference>
<gene>
    <name evidence="4" type="ORF">PDIGIT_LOCUS12060</name>
</gene>
<name>A0A9W4UP78_9PLEO</name>
<sequence>MIDVEDYDDVFKGKSYSDGLVSDIEESQHVHHGCTFFERLLNLLKINSRHSGRKIYPPKQEKDLRELHSRIASAPITLHYKHCLILYLLKDITPSNHDTNLSEAFAMSVHLEPSFWTFIEGIWELDHLQYENAVMHLTHPSIIQTFADDILLALLRRRDRSGSFKLELGDDTLPMAYFNCADPPLEGEAVRIQFTKYMAVRNVSETYHWIRSRPENEQKQLLEALVEQTFHTGHQQSESYPTVDRAVELAGLPFDEEEEKWLEAFLTEGRGRMLPGAEDTIIMRRLANGNFRDVAGQKGPKGRKIDGVTWDLLRNGVKRGLGPRSDEERIQI</sequence>
<evidence type="ECO:0000256" key="1">
    <source>
        <dbReference type="ARBA" id="ARBA00004123"/>
    </source>
</evidence>
<evidence type="ECO:0000313" key="5">
    <source>
        <dbReference type="Proteomes" id="UP001152607"/>
    </source>
</evidence>
<dbReference type="AlphaFoldDB" id="A0A9W4UP78"/>
<dbReference type="GO" id="GO:0005634">
    <property type="term" value="C:nucleus"/>
    <property type="evidence" value="ECO:0007669"/>
    <property type="project" value="UniProtKB-SubCell"/>
</dbReference>
<dbReference type="InterPro" id="IPR025151">
    <property type="entry name" value="ELYS_dom"/>
</dbReference>
<organism evidence="4 5">
    <name type="scientific">Periconia digitata</name>
    <dbReference type="NCBI Taxonomy" id="1303443"/>
    <lineage>
        <taxon>Eukaryota</taxon>
        <taxon>Fungi</taxon>
        <taxon>Dikarya</taxon>
        <taxon>Ascomycota</taxon>
        <taxon>Pezizomycotina</taxon>
        <taxon>Dothideomycetes</taxon>
        <taxon>Pleosporomycetidae</taxon>
        <taxon>Pleosporales</taxon>
        <taxon>Massarineae</taxon>
        <taxon>Periconiaceae</taxon>
        <taxon>Periconia</taxon>
    </lineage>
</organism>